<dbReference type="InterPro" id="IPR003661">
    <property type="entry name" value="HisK_dim/P_dom"/>
</dbReference>
<evidence type="ECO:0000256" key="6">
    <source>
        <dbReference type="ARBA" id="ARBA00022553"/>
    </source>
</evidence>
<evidence type="ECO:0000313" key="14">
    <source>
        <dbReference type="EMBL" id="KSV58989.1"/>
    </source>
</evidence>
<name>A0A0V8QEF7_9FIRM</name>
<feature type="domain" description="Histidine kinase" evidence="13">
    <location>
        <begin position="127"/>
        <end position="339"/>
    </location>
</feature>
<evidence type="ECO:0000256" key="8">
    <source>
        <dbReference type="ARBA" id="ARBA00022741"/>
    </source>
</evidence>
<keyword evidence="9" id="KW-0418">Kinase</keyword>
<dbReference type="Pfam" id="PF00512">
    <property type="entry name" value="HisKA"/>
    <property type="match status" value="1"/>
</dbReference>
<dbReference type="Pfam" id="PF00989">
    <property type="entry name" value="PAS"/>
    <property type="match status" value="1"/>
</dbReference>
<evidence type="ECO:0000256" key="10">
    <source>
        <dbReference type="ARBA" id="ARBA00022840"/>
    </source>
</evidence>
<dbReference type="GO" id="GO:0006355">
    <property type="term" value="P:regulation of DNA-templated transcription"/>
    <property type="evidence" value="ECO:0007669"/>
    <property type="project" value="InterPro"/>
</dbReference>
<dbReference type="FunFam" id="3.30.565.10:FF:000023">
    <property type="entry name" value="PAS domain-containing sensor histidine kinase"/>
    <property type="match status" value="1"/>
</dbReference>
<dbReference type="Gene3D" id="1.10.287.130">
    <property type="match status" value="1"/>
</dbReference>
<evidence type="ECO:0000256" key="3">
    <source>
        <dbReference type="ARBA" id="ARBA00004314"/>
    </source>
</evidence>
<dbReference type="InterPro" id="IPR036890">
    <property type="entry name" value="HATPase_C_sf"/>
</dbReference>
<dbReference type="InterPro" id="IPR004358">
    <property type="entry name" value="Sig_transdc_His_kin-like_C"/>
</dbReference>
<dbReference type="PANTHER" id="PTHR45453:SF1">
    <property type="entry name" value="PHOSPHATE REGULON SENSOR PROTEIN PHOR"/>
    <property type="match status" value="1"/>
</dbReference>
<dbReference type="GO" id="GO:0016036">
    <property type="term" value="P:cellular response to phosphate starvation"/>
    <property type="evidence" value="ECO:0007669"/>
    <property type="project" value="TreeGrafter"/>
</dbReference>
<dbReference type="InterPro" id="IPR000014">
    <property type="entry name" value="PAS"/>
</dbReference>
<proteinExistence type="predicted"/>
<comment type="caution">
    <text evidence="14">The sequence shown here is derived from an EMBL/GenBank/DDBJ whole genome shotgun (WGS) entry which is preliminary data.</text>
</comment>
<dbReference type="GO" id="GO:0005886">
    <property type="term" value="C:plasma membrane"/>
    <property type="evidence" value="ECO:0007669"/>
    <property type="project" value="UniProtKB-SubCell"/>
</dbReference>
<keyword evidence="12" id="KW-0472">Membrane</keyword>
<dbReference type="Gene3D" id="3.30.450.20">
    <property type="entry name" value="PAS domain"/>
    <property type="match status" value="1"/>
</dbReference>
<evidence type="ECO:0000256" key="9">
    <source>
        <dbReference type="ARBA" id="ARBA00022777"/>
    </source>
</evidence>
<dbReference type="Proteomes" id="UP000054874">
    <property type="component" value="Unassembled WGS sequence"/>
</dbReference>
<dbReference type="Gene3D" id="3.30.565.10">
    <property type="entry name" value="Histidine kinase-like ATPase, C-terminal domain"/>
    <property type="match status" value="1"/>
</dbReference>
<dbReference type="FunFam" id="1.10.287.130:FF:000001">
    <property type="entry name" value="Two-component sensor histidine kinase"/>
    <property type="match status" value="1"/>
</dbReference>
<dbReference type="GO" id="GO:0045121">
    <property type="term" value="C:membrane raft"/>
    <property type="evidence" value="ECO:0007669"/>
    <property type="project" value="UniProtKB-SubCell"/>
</dbReference>
<dbReference type="SUPFAM" id="SSF47384">
    <property type="entry name" value="Homodimeric domain of signal transducing histidine kinase"/>
    <property type="match status" value="1"/>
</dbReference>
<comment type="subcellular location">
    <subcellularLocation>
        <location evidence="2">Cell membrane</location>
    </subcellularLocation>
    <subcellularLocation>
        <location evidence="3">Membrane raft</location>
        <topology evidence="3">Multi-pass membrane protein</topology>
    </subcellularLocation>
</comment>
<keyword evidence="11" id="KW-0902">Two-component regulatory system</keyword>
<dbReference type="SMART" id="SM00387">
    <property type="entry name" value="HATPase_c"/>
    <property type="match status" value="1"/>
</dbReference>
<dbReference type="Pfam" id="PF02518">
    <property type="entry name" value="HATPase_c"/>
    <property type="match status" value="1"/>
</dbReference>
<evidence type="ECO:0000256" key="5">
    <source>
        <dbReference type="ARBA" id="ARBA00022475"/>
    </source>
</evidence>
<dbReference type="SMART" id="SM00388">
    <property type="entry name" value="HisKA"/>
    <property type="match status" value="1"/>
</dbReference>
<protein>
    <recommendedName>
        <fullName evidence="4">histidine kinase</fullName>
        <ecNumber evidence="4">2.7.13.3</ecNumber>
    </recommendedName>
</protein>
<dbReference type="PRINTS" id="PR00344">
    <property type="entry name" value="BCTRLSENSOR"/>
</dbReference>
<dbReference type="GO" id="GO:0005524">
    <property type="term" value="F:ATP binding"/>
    <property type="evidence" value="ECO:0007669"/>
    <property type="project" value="UniProtKB-KW"/>
</dbReference>
<keyword evidence="7" id="KW-0808">Transferase</keyword>
<dbReference type="CDD" id="cd00082">
    <property type="entry name" value="HisKA"/>
    <property type="match status" value="1"/>
</dbReference>
<reference evidence="14 15" key="1">
    <citation type="submission" date="2015-11" db="EMBL/GenBank/DDBJ databases">
        <title>Butyribacter intestini gen. nov., sp. nov., a butyric acid-producing bacterium of the family Lachnospiraceae isolated from the human faeces.</title>
        <authorList>
            <person name="Zou Y."/>
            <person name="Xue W."/>
            <person name="Luo G."/>
            <person name="Lv M."/>
        </authorList>
    </citation>
    <scope>NUCLEOTIDE SEQUENCE [LARGE SCALE GENOMIC DNA]</scope>
    <source>
        <strain evidence="14 15">ACET-33324</strain>
    </source>
</reference>
<evidence type="ECO:0000256" key="12">
    <source>
        <dbReference type="ARBA" id="ARBA00023136"/>
    </source>
</evidence>
<dbReference type="SUPFAM" id="SSF55874">
    <property type="entry name" value="ATPase domain of HSP90 chaperone/DNA topoisomerase II/histidine kinase"/>
    <property type="match status" value="1"/>
</dbReference>
<dbReference type="SMART" id="SM00091">
    <property type="entry name" value="PAS"/>
    <property type="match status" value="1"/>
</dbReference>
<dbReference type="InterPro" id="IPR013767">
    <property type="entry name" value="PAS_fold"/>
</dbReference>
<keyword evidence="8" id="KW-0547">Nucleotide-binding</keyword>
<dbReference type="OrthoDB" id="9813151at2"/>
<accession>A0A0V8QEF7</accession>
<dbReference type="EC" id="2.7.13.3" evidence="4"/>
<dbReference type="CDD" id="cd00130">
    <property type="entry name" value="PAS"/>
    <property type="match status" value="1"/>
</dbReference>
<dbReference type="SUPFAM" id="SSF55785">
    <property type="entry name" value="PYP-like sensor domain (PAS domain)"/>
    <property type="match status" value="1"/>
</dbReference>
<keyword evidence="10" id="KW-0067">ATP-binding</keyword>
<evidence type="ECO:0000313" key="15">
    <source>
        <dbReference type="Proteomes" id="UP000054874"/>
    </source>
</evidence>
<dbReference type="GO" id="GO:0004721">
    <property type="term" value="F:phosphoprotein phosphatase activity"/>
    <property type="evidence" value="ECO:0007669"/>
    <property type="project" value="TreeGrafter"/>
</dbReference>
<dbReference type="InterPro" id="IPR050351">
    <property type="entry name" value="BphY/WalK/GraS-like"/>
</dbReference>
<keyword evidence="15" id="KW-1185">Reference proteome</keyword>
<organism evidence="14 15">
    <name type="scientific">Acetivibrio ethanolgignens</name>
    <dbReference type="NCBI Taxonomy" id="290052"/>
    <lineage>
        <taxon>Bacteria</taxon>
        <taxon>Bacillati</taxon>
        <taxon>Bacillota</taxon>
        <taxon>Clostridia</taxon>
        <taxon>Eubacteriales</taxon>
        <taxon>Oscillospiraceae</taxon>
        <taxon>Acetivibrio</taxon>
    </lineage>
</organism>
<dbReference type="PROSITE" id="PS50109">
    <property type="entry name" value="HIS_KIN"/>
    <property type="match status" value="1"/>
</dbReference>
<dbReference type="InterPro" id="IPR035965">
    <property type="entry name" value="PAS-like_dom_sf"/>
</dbReference>
<evidence type="ECO:0000259" key="13">
    <source>
        <dbReference type="PROSITE" id="PS50109"/>
    </source>
</evidence>
<evidence type="ECO:0000256" key="2">
    <source>
        <dbReference type="ARBA" id="ARBA00004236"/>
    </source>
</evidence>
<evidence type="ECO:0000256" key="1">
    <source>
        <dbReference type="ARBA" id="ARBA00000085"/>
    </source>
</evidence>
<comment type="catalytic activity">
    <reaction evidence="1">
        <text>ATP + protein L-histidine = ADP + protein N-phospho-L-histidine.</text>
        <dbReference type="EC" id="2.7.13.3"/>
    </reaction>
</comment>
<dbReference type="CDD" id="cd16922">
    <property type="entry name" value="HATPase_EvgS-ArcB-TorS-like"/>
    <property type="match status" value="1"/>
</dbReference>
<dbReference type="EMBL" id="LNAM01000154">
    <property type="protein sequence ID" value="KSV58989.1"/>
    <property type="molecule type" value="Genomic_DNA"/>
</dbReference>
<gene>
    <name evidence="14" type="ORF">ASU35_10550</name>
</gene>
<dbReference type="InterPro" id="IPR003594">
    <property type="entry name" value="HATPase_dom"/>
</dbReference>
<evidence type="ECO:0000256" key="4">
    <source>
        <dbReference type="ARBA" id="ARBA00012438"/>
    </source>
</evidence>
<dbReference type="AlphaFoldDB" id="A0A0V8QEF7"/>
<dbReference type="GO" id="GO:0000155">
    <property type="term" value="F:phosphorelay sensor kinase activity"/>
    <property type="evidence" value="ECO:0007669"/>
    <property type="project" value="InterPro"/>
</dbReference>
<dbReference type="STRING" id="290052.ASU35_10550"/>
<dbReference type="InterPro" id="IPR005467">
    <property type="entry name" value="His_kinase_dom"/>
</dbReference>
<evidence type="ECO:0000256" key="11">
    <source>
        <dbReference type="ARBA" id="ARBA00023012"/>
    </source>
</evidence>
<sequence length="339" mass="38482">MDEMIAPGIELEAMLRSMNNGVVAINHENQIIFYNQVFLTIIGRLAENIKLRPFYEVIRNEIIFDAIDVVRQTGKDGIREGEWKDKIIRATATPLVGKEENLGILVIVEDITQLKKLESVRSDFVSNVTHELKTPLTSIRGFVETLRNGAIADEAVARKFLDIIDIETERLSSLIQDILTLSEIESGEDHEAIACNVGKAAQEVVELLTDSKEGVQLIYEPVPYIRPYTCNPVRIKELLINLLDNAIKYTEEGYVRLICREDGEELLICVEDTGIGMEKEHLPRIFERFYRIDKSRSRKQGGTGLGLSIVKHIVELYNGRIRVESKVGLGTRFEIRLPY</sequence>
<keyword evidence="5" id="KW-1003">Cell membrane</keyword>
<evidence type="ECO:0000256" key="7">
    <source>
        <dbReference type="ARBA" id="ARBA00022679"/>
    </source>
</evidence>
<keyword evidence="6" id="KW-0597">Phosphoprotein</keyword>
<dbReference type="InterPro" id="IPR036097">
    <property type="entry name" value="HisK_dim/P_sf"/>
</dbReference>
<dbReference type="PANTHER" id="PTHR45453">
    <property type="entry name" value="PHOSPHATE REGULON SENSOR PROTEIN PHOR"/>
    <property type="match status" value="1"/>
</dbReference>